<feature type="transmembrane region" description="Helical" evidence="12">
    <location>
        <begin position="604"/>
        <end position="625"/>
    </location>
</feature>
<comment type="subcellular location">
    <subcellularLocation>
        <location evidence="1">Cell membrane</location>
        <topology evidence="1">Multi-pass membrane protein</topology>
    </subcellularLocation>
</comment>
<keyword evidence="8 12" id="KW-0472">Membrane</keyword>
<evidence type="ECO:0000256" key="10">
    <source>
        <dbReference type="ARBA" id="ARBA00049510"/>
    </source>
</evidence>
<evidence type="ECO:0000256" key="1">
    <source>
        <dbReference type="ARBA" id="ARBA00004651"/>
    </source>
</evidence>
<dbReference type="PANTHER" id="PTHR22914">
    <property type="entry name" value="CHITIN SYNTHASE"/>
    <property type="match status" value="1"/>
</dbReference>
<dbReference type="EC" id="2.4.1.16" evidence="2"/>
<keyword evidence="3" id="KW-1003">Cell membrane</keyword>
<dbReference type="GO" id="GO:0004100">
    <property type="term" value="F:chitin synthase activity"/>
    <property type="evidence" value="ECO:0007669"/>
    <property type="project" value="UniProtKB-EC"/>
</dbReference>
<evidence type="ECO:0000313" key="14">
    <source>
        <dbReference type="Proteomes" id="UP000241690"/>
    </source>
</evidence>
<feature type="transmembrane region" description="Helical" evidence="12">
    <location>
        <begin position="637"/>
        <end position="659"/>
    </location>
</feature>
<evidence type="ECO:0000256" key="12">
    <source>
        <dbReference type="SAM" id="Phobius"/>
    </source>
</evidence>
<keyword evidence="6 12" id="KW-0812">Transmembrane</keyword>
<evidence type="ECO:0000313" key="13">
    <source>
        <dbReference type="EMBL" id="PTB59259.1"/>
    </source>
</evidence>
<evidence type="ECO:0000256" key="3">
    <source>
        <dbReference type="ARBA" id="ARBA00022475"/>
    </source>
</evidence>
<dbReference type="EMBL" id="KZ679676">
    <property type="protein sequence ID" value="PTB59259.1"/>
    <property type="molecule type" value="Genomic_DNA"/>
</dbReference>
<dbReference type="AlphaFoldDB" id="A0A2T4AQ98"/>
<dbReference type="GO" id="GO:0006031">
    <property type="term" value="P:chitin biosynthetic process"/>
    <property type="evidence" value="ECO:0007669"/>
    <property type="project" value="TreeGrafter"/>
</dbReference>
<dbReference type="InterPro" id="IPR004835">
    <property type="entry name" value="Chitin_synth"/>
</dbReference>
<dbReference type="RefSeq" id="XP_024778936.1">
    <property type="nucleotide sequence ID" value="XM_024911644.1"/>
</dbReference>
<evidence type="ECO:0000256" key="2">
    <source>
        <dbReference type="ARBA" id="ARBA00012543"/>
    </source>
</evidence>
<dbReference type="SUPFAM" id="SSF53448">
    <property type="entry name" value="Nucleotide-diphospho-sugar transferases"/>
    <property type="match status" value="1"/>
</dbReference>
<name>A0A2T4AQ98_TRIHA</name>
<dbReference type="Pfam" id="PF03142">
    <property type="entry name" value="Chitin_synth_2"/>
    <property type="match status" value="1"/>
</dbReference>
<evidence type="ECO:0000256" key="6">
    <source>
        <dbReference type="ARBA" id="ARBA00022692"/>
    </source>
</evidence>
<dbReference type="GO" id="GO:0030428">
    <property type="term" value="C:cell septum"/>
    <property type="evidence" value="ECO:0007669"/>
    <property type="project" value="TreeGrafter"/>
</dbReference>
<evidence type="ECO:0000256" key="9">
    <source>
        <dbReference type="ARBA" id="ARBA00023180"/>
    </source>
</evidence>
<gene>
    <name evidence="13" type="ORF">M431DRAFT_107242</name>
</gene>
<proteinExistence type="predicted"/>
<keyword evidence="9" id="KW-0325">Glycoprotein</keyword>
<evidence type="ECO:0000256" key="11">
    <source>
        <dbReference type="SAM" id="MobiDB-lite"/>
    </source>
</evidence>
<organism evidence="13 14">
    <name type="scientific">Trichoderma harzianum CBS 226.95</name>
    <dbReference type="NCBI Taxonomy" id="983964"/>
    <lineage>
        <taxon>Eukaryota</taxon>
        <taxon>Fungi</taxon>
        <taxon>Dikarya</taxon>
        <taxon>Ascomycota</taxon>
        <taxon>Pezizomycotina</taxon>
        <taxon>Sordariomycetes</taxon>
        <taxon>Hypocreomycetidae</taxon>
        <taxon>Hypocreales</taxon>
        <taxon>Hypocreaceae</taxon>
        <taxon>Trichoderma</taxon>
    </lineage>
</organism>
<keyword evidence="4" id="KW-0328">Glycosyltransferase</keyword>
<comment type="catalytic activity">
    <reaction evidence="10">
        <text>[(1-&gt;4)-N-acetyl-beta-D-glucosaminyl](n) + UDP-N-acetyl-alpha-D-glucosamine = [(1-&gt;4)-N-acetyl-beta-D-glucosaminyl](n+1) + UDP + H(+)</text>
        <dbReference type="Rhea" id="RHEA:16637"/>
        <dbReference type="Rhea" id="RHEA-COMP:9593"/>
        <dbReference type="Rhea" id="RHEA-COMP:9595"/>
        <dbReference type="ChEBI" id="CHEBI:15378"/>
        <dbReference type="ChEBI" id="CHEBI:17029"/>
        <dbReference type="ChEBI" id="CHEBI:57705"/>
        <dbReference type="ChEBI" id="CHEBI:58223"/>
        <dbReference type="EC" id="2.4.1.16"/>
    </reaction>
    <physiologicalReaction direction="left-to-right" evidence="10">
        <dbReference type="Rhea" id="RHEA:16638"/>
    </physiologicalReaction>
</comment>
<sequence length="691" mass="78580">MSDTSDPIPSLIMNSESPSTETVDTGDISPERLPRGEMPRKPPVSMFNVSNHATVATSTEESSRESVSRLGKQDMACLLRLHGSHANTKLQSVSRNAIVDNAFPPTELEENRVSLNSFDSDLSFSSSITQEEAKLRWDSEEELQKVSKNLLRTQKWCLILGLVIINGGLIYAAVTVHQLYYLFLVLLSSNTTLQAIMMICIITSTMLRRCLPCWFARKERTPPDPERLVLLLPCYNETRDELTRSLDSLVDQKEIDSHPKIIFIIVDGNARGPGMEKTTQEYLLEDILGEGHFRRFDNGYRARDGLFMPVNVQYGYYKGLPYVFVGKSYNQGKRDSLCFVRSFLYHFKRRSANMVTMFNKTLYDYIGTIFVQHGMDTVDYLVGMDADTVFDEFCIIEMLREIRSNDKLVGVCGHVCVDFDGKPFNPWALYQSVEYSQTQGLRRMFQSRITGKVNCLPGCCQLIRVDESTFGDEVLRERFGYCPKPNDTMTSHILGNYSEDSIHAAIIFSLFPKKQTAQALRAKAFTIVPTNLKVFLSQRKRWALGSISNEFVMLFRKGIIFPERIQSFVAVMTWAITPFIVAAVAELIKLLITDGRVLLRNPMFLGLLSVLASRYVYSFCVGFWLPRNWTERGQYFVGFFLHLLVSPFANMIIMGYSLFNSDDFKWGKTREVIQRDEDAAEKGAGGVTDAH</sequence>
<dbReference type="InterPro" id="IPR029044">
    <property type="entry name" value="Nucleotide-diphossugar_trans"/>
</dbReference>
<keyword evidence="5 13" id="KW-0808">Transferase</keyword>
<dbReference type="PANTHER" id="PTHR22914:SF13">
    <property type="entry name" value="CHITIN SYNTHASE"/>
    <property type="match status" value="1"/>
</dbReference>
<dbReference type="GO" id="GO:0016020">
    <property type="term" value="C:membrane"/>
    <property type="evidence" value="ECO:0007669"/>
    <property type="project" value="UniProtKB-SubCell"/>
</dbReference>
<dbReference type="GO" id="GO:0071944">
    <property type="term" value="C:cell periphery"/>
    <property type="evidence" value="ECO:0007669"/>
    <property type="project" value="TreeGrafter"/>
</dbReference>
<dbReference type="Proteomes" id="UP000241690">
    <property type="component" value="Unassembled WGS sequence"/>
</dbReference>
<evidence type="ECO:0000256" key="5">
    <source>
        <dbReference type="ARBA" id="ARBA00022679"/>
    </source>
</evidence>
<feature type="compositionally biased region" description="Basic and acidic residues" evidence="11">
    <location>
        <begin position="29"/>
        <end position="40"/>
    </location>
</feature>
<evidence type="ECO:0000256" key="7">
    <source>
        <dbReference type="ARBA" id="ARBA00022989"/>
    </source>
</evidence>
<reference evidence="13 14" key="1">
    <citation type="submission" date="2016-07" db="EMBL/GenBank/DDBJ databases">
        <title>Multiple horizontal gene transfer events from other fungi enriched the ability of initially mycotrophic Trichoderma (Ascomycota) to feed on dead plant biomass.</title>
        <authorList>
            <consortium name="DOE Joint Genome Institute"/>
            <person name="Aerts A."/>
            <person name="Atanasova L."/>
            <person name="Chenthamara K."/>
            <person name="Zhang J."/>
            <person name="Grujic M."/>
            <person name="Henrissat B."/>
            <person name="Kuo A."/>
            <person name="Salamov A."/>
            <person name="Lipzen A."/>
            <person name="Labutti K."/>
            <person name="Barry K."/>
            <person name="Miao Y."/>
            <person name="Rahimi M.J."/>
            <person name="Shen Q."/>
            <person name="Grigoriev I.V."/>
            <person name="Kubicek C.P."/>
            <person name="Druzhinina I.S."/>
        </authorList>
    </citation>
    <scope>NUCLEOTIDE SEQUENCE [LARGE SCALE GENOMIC DNA]</scope>
    <source>
        <strain evidence="13 14">CBS 226.95</strain>
    </source>
</reference>
<evidence type="ECO:0000256" key="4">
    <source>
        <dbReference type="ARBA" id="ARBA00022676"/>
    </source>
</evidence>
<feature type="region of interest" description="Disordered" evidence="11">
    <location>
        <begin position="1"/>
        <end position="48"/>
    </location>
</feature>
<feature type="compositionally biased region" description="Polar residues" evidence="11">
    <location>
        <begin position="1"/>
        <end position="23"/>
    </location>
</feature>
<protein>
    <recommendedName>
        <fullName evidence="2">chitin synthase</fullName>
        <ecNumber evidence="2">2.4.1.16</ecNumber>
    </recommendedName>
</protein>
<feature type="transmembrane region" description="Helical" evidence="12">
    <location>
        <begin position="567"/>
        <end position="592"/>
    </location>
</feature>
<keyword evidence="7 12" id="KW-1133">Transmembrane helix</keyword>
<feature type="transmembrane region" description="Helical" evidence="12">
    <location>
        <begin position="180"/>
        <end position="202"/>
    </location>
</feature>
<dbReference type="STRING" id="983964.A0A2T4AQ98"/>
<accession>A0A2T4AQ98</accession>
<evidence type="ECO:0000256" key="8">
    <source>
        <dbReference type="ARBA" id="ARBA00023136"/>
    </source>
</evidence>
<keyword evidence="14" id="KW-1185">Reference proteome</keyword>
<feature type="transmembrane region" description="Helical" evidence="12">
    <location>
        <begin position="156"/>
        <end position="174"/>
    </location>
</feature>
<dbReference type="GeneID" id="36620203"/>
<dbReference type="Gene3D" id="3.90.550.10">
    <property type="entry name" value="Spore Coat Polysaccharide Biosynthesis Protein SpsA, Chain A"/>
    <property type="match status" value="1"/>
</dbReference>